<organism evidence="2">
    <name type="scientific">marine metagenome</name>
    <dbReference type="NCBI Taxonomy" id="408172"/>
    <lineage>
        <taxon>unclassified sequences</taxon>
        <taxon>metagenomes</taxon>
        <taxon>ecological metagenomes</taxon>
    </lineage>
</organism>
<name>A0A382NZJ7_9ZZZZ</name>
<accession>A0A382NZJ7</accession>
<evidence type="ECO:0000313" key="2">
    <source>
        <dbReference type="EMBL" id="SVC66060.1"/>
    </source>
</evidence>
<dbReference type="SUPFAM" id="SSF110997">
    <property type="entry name" value="Sporulation related repeat"/>
    <property type="match status" value="1"/>
</dbReference>
<dbReference type="AlphaFoldDB" id="A0A382NZJ7"/>
<dbReference type="InterPro" id="IPR007730">
    <property type="entry name" value="SPOR-like_dom"/>
</dbReference>
<protein>
    <recommendedName>
        <fullName evidence="1">SPOR domain-containing protein</fullName>
    </recommendedName>
</protein>
<feature type="domain" description="SPOR" evidence="1">
    <location>
        <begin position="44"/>
        <end position="120"/>
    </location>
</feature>
<sequence>MAQDIQVIDHKIVKDIQPNWPVIINNVLDDSTSFEFVLSLDSVQSVSEGYRVQVLATRYIERADSLAIIMKNTINDSVYVDFEAPNYKVRVGDFIDRDSAESLQQDLVQMGYNSAWVLRTRINSQVIIKY</sequence>
<dbReference type="EMBL" id="UINC01103574">
    <property type="protein sequence ID" value="SVC66060.1"/>
    <property type="molecule type" value="Genomic_DNA"/>
</dbReference>
<dbReference type="PROSITE" id="PS51724">
    <property type="entry name" value="SPOR"/>
    <property type="match status" value="1"/>
</dbReference>
<dbReference type="InterPro" id="IPR036680">
    <property type="entry name" value="SPOR-like_sf"/>
</dbReference>
<evidence type="ECO:0000259" key="1">
    <source>
        <dbReference type="PROSITE" id="PS51724"/>
    </source>
</evidence>
<proteinExistence type="predicted"/>
<gene>
    <name evidence="2" type="ORF">METZ01_LOCUS318914</name>
</gene>
<dbReference type="Pfam" id="PF05036">
    <property type="entry name" value="SPOR"/>
    <property type="match status" value="1"/>
</dbReference>
<reference evidence="2" key="1">
    <citation type="submission" date="2018-05" db="EMBL/GenBank/DDBJ databases">
        <authorList>
            <person name="Lanie J.A."/>
            <person name="Ng W.-L."/>
            <person name="Kazmierczak K.M."/>
            <person name="Andrzejewski T.M."/>
            <person name="Davidsen T.M."/>
            <person name="Wayne K.J."/>
            <person name="Tettelin H."/>
            <person name="Glass J.I."/>
            <person name="Rusch D."/>
            <person name="Podicherti R."/>
            <person name="Tsui H.-C.T."/>
            <person name="Winkler M.E."/>
        </authorList>
    </citation>
    <scope>NUCLEOTIDE SEQUENCE</scope>
</reference>
<dbReference type="GO" id="GO:0042834">
    <property type="term" value="F:peptidoglycan binding"/>
    <property type="evidence" value="ECO:0007669"/>
    <property type="project" value="InterPro"/>
</dbReference>
<dbReference type="Gene3D" id="3.30.70.1070">
    <property type="entry name" value="Sporulation related repeat"/>
    <property type="match status" value="1"/>
</dbReference>